<keyword evidence="3" id="KW-0479">Metal-binding</keyword>
<dbReference type="OrthoDB" id="9799749at2"/>
<evidence type="ECO:0000256" key="2">
    <source>
        <dbReference type="ARBA" id="ARBA00022448"/>
    </source>
</evidence>
<dbReference type="PROSITE" id="PS50903">
    <property type="entry name" value="RUBREDOXIN_LIKE"/>
    <property type="match status" value="1"/>
</dbReference>
<reference evidence="9" key="1">
    <citation type="submission" date="2016-12" db="EMBL/GenBank/DDBJ databases">
        <title>Draft Genome Sequences od Carboxydothermus pertinax and islandicus, Hydrogenogenic Carboxydotrophic Bacteria.</title>
        <authorList>
            <person name="Fukuyama Y."/>
            <person name="Ohmae K."/>
            <person name="Yoneda Y."/>
            <person name="Yoshida T."/>
            <person name="Sako Y."/>
        </authorList>
    </citation>
    <scope>NUCLEOTIDE SEQUENCE [LARGE SCALE GENOMIC DNA]</scope>
    <source>
        <strain evidence="9">Ug1</strain>
    </source>
</reference>
<evidence type="ECO:0000259" key="7">
    <source>
        <dbReference type="PROSITE" id="PS50905"/>
    </source>
</evidence>
<dbReference type="InterPro" id="IPR003251">
    <property type="entry name" value="Rr_diiron-bd_dom"/>
</dbReference>
<gene>
    <name evidence="8" type="ORF">cpu_06690</name>
</gene>
<feature type="domain" description="Rubredoxin-like" evidence="6">
    <location>
        <begin position="135"/>
        <end position="169"/>
    </location>
</feature>
<keyword evidence="2" id="KW-0813">Transport</keyword>
<dbReference type="EMBL" id="BDJK01000009">
    <property type="protein sequence ID" value="GAV22159.1"/>
    <property type="molecule type" value="Genomic_DNA"/>
</dbReference>
<evidence type="ECO:0000256" key="4">
    <source>
        <dbReference type="ARBA" id="ARBA00022982"/>
    </source>
</evidence>
<sequence>MGKTRDNLLAAFAGESQARNKYTFFAAVAKKEGLMEIAKYFEETAQNEKEHAEQLFKLLGALGDTAANLRAAMDGETYEYTDMYPEFAKIAREEGEIEAAELFERLATIEKFHAQRYQKLLDMVNQGKVLKRDTAIRWQCSECGFIVEGTEPPEVCPVCKHAKGYYMPLSENY</sequence>
<dbReference type="Pfam" id="PF02915">
    <property type="entry name" value="Rubrerythrin"/>
    <property type="match status" value="1"/>
</dbReference>
<dbReference type="Gene3D" id="1.20.1260.10">
    <property type="match status" value="1"/>
</dbReference>
<organism evidence="8 9">
    <name type="scientific">Carboxydothermus pertinax</name>
    <dbReference type="NCBI Taxonomy" id="870242"/>
    <lineage>
        <taxon>Bacteria</taxon>
        <taxon>Bacillati</taxon>
        <taxon>Bacillota</taxon>
        <taxon>Clostridia</taxon>
        <taxon>Thermoanaerobacterales</taxon>
        <taxon>Thermoanaerobacteraceae</taxon>
        <taxon>Carboxydothermus</taxon>
    </lineage>
</organism>
<dbReference type="PANTHER" id="PTHR43865">
    <property type="entry name" value="RUBRERYTHRIN-RELATED"/>
    <property type="match status" value="1"/>
</dbReference>
<protein>
    <submittedName>
        <fullName evidence="8">Rubrerythrin</fullName>
    </submittedName>
</protein>
<dbReference type="STRING" id="870242.cpu_06690"/>
<dbReference type="RefSeq" id="WP_075858644.1">
    <property type="nucleotide sequence ID" value="NZ_BDJK01000009.1"/>
</dbReference>
<dbReference type="PROSITE" id="PS50905">
    <property type="entry name" value="FERRITIN_LIKE"/>
    <property type="match status" value="1"/>
</dbReference>
<accession>A0A1L8CTK0</accession>
<dbReference type="InterPro" id="IPR024934">
    <property type="entry name" value="Rubredoxin-like_dom"/>
</dbReference>
<dbReference type="GO" id="GO:0005506">
    <property type="term" value="F:iron ion binding"/>
    <property type="evidence" value="ECO:0007669"/>
    <property type="project" value="InterPro"/>
</dbReference>
<keyword evidence="5" id="KW-0408">Iron</keyword>
<dbReference type="Gene3D" id="2.20.28.10">
    <property type="match status" value="1"/>
</dbReference>
<evidence type="ECO:0000256" key="1">
    <source>
        <dbReference type="ARBA" id="ARBA00001965"/>
    </source>
</evidence>
<dbReference type="PANTHER" id="PTHR43865:SF1">
    <property type="entry name" value="RUBRERYTHRIN-RELATED"/>
    <property type="match status" value="1"/>
</dbReference>
<dbReference type="CDD" id="cd01041">
    <property type="entry name" value="Rubrerythrin"/>
    <property type="match status" value="1"/>
</dbReference>
<dbReference type="InterPro" id="IPR012347">
    <property type="entry name" value="Ferritin-like"/>
</dbReference>
<evidence type="ECO:0000313" key="9">
    <source>
        <dbReference type="Proteomes" id="UP000187485"/>
    </source>
</evidence>
<evidence type="ECO:0000256" key="3">
    <source>
        <dbReference type="ARBA" id="ARBA00022723"/>
    </source>
</evidence>
<name>A0A1L8CTK0_9THEO</name>
<dbReference type="CDD" id="cd00729">
    <property type="entry name" value="rubredoxin_SM"/>
    <property type="match status" value="1"/>
</dbReference>
<feature type="domain" description="Ferritin-like diiron" evidence="7">
    <location>
        <begin position="1"/>
        <end position="128"/>
    </location>
</feature>
<dbReference type="InterPro" id="IPR009040">
    <property type="entry name" value="Ferritin-like_diiron"/>
</dbReference>
<dbReference type="InterPro" id="IPR052364">
    <property type="entry name" value="Rubrerythrin"/>
</dbReference>
<comment type="cofactor">
    <cofactor evidence="1">
        <name>Fe(3+)</name>
        <dbReference type="ChEBI" id="CHEBI:29034"/>
    </cofactor>
</comment>
<evidence type="ECO:0000259" key="6">
    <source>
        <dbReference type="PROSITE" id="PS50903"/>
    </source>
</evidence>
<dbReference type="SUPFAM" id="SSF47240">
    <property type="entry name" value="Ferritin-like"/>
    <property type="match status" value="1"/>
</dbReference>
<dbReference type="Pfam" id="PF21349">
    <property type="entry name" value="RUBY_RBDX"/>
    <property type="match status" value="1"/>
</dbReference>
<dbReference type="AlphaFoldDB" id="A0A1L8CTK0"/>
<dbReference type="InterPro" id="IPR048574">
    <property type="entry name" value="RUBY_RBDX"/>
</dbReference>
<dbReference type="SUPFAM" id="SSF57802">
    <property type="entry name" value="Rubredoxin-like"/>
    <property type="match status" value="1"/>
</dbReference>
<proteinExistence type="predicted"/>
<keyword evidence="9" id="KW-1185">Reference proteome</keyword>
<keyword evidence="4" id="KW-0249">Electron transport</keyword>
<dbReference type="NCBIfam" id="NF045767">
    <property type="entry name" value="RuberyRbr"/>
    <property type="match status" value="1"/>
</dbReference>
<dbReference type="Proteomes" id="UP000187485">
    <property type="component" value="Unassembled WGS sequence"/>
</dbReference>
<evidence type="ECO:0000313" key="8">
    <source>
        <dbReference type="EMBL" id="GAV22159.1"/>
    </source>
</evidence>
<comment type="caution">
    <text evidence="8">The sequence shown here is derived from an EMBL/GenBank/DDBJ whole genome shotgun (WGS) entry which is preliminary data.</text>
</comment>
<dbReference type="InterPro" id="IPR009078">
    <property type="entry name" value="Ferritin-like_SF"/>
</dbReference>
<evidence type="ECO:0000256" key="5">
    <source>
        <dbReference type="ARBA" id="ARBA00023004"/>
    </source>
</evidence>
<dbReference type="GO" id="GO:0016491">
    <property type="term" value="F:oxidoreductase activity"/>
    <property type="evidence" value="ECO:0007669"/>
    <property type="project" value="InterPro"/>
</dbReference>